<keyword evidence="4" id="KW-0735">Signal-anchor</keyword>
<comment type="subcellular location">
    <subcellularLocation>
        <location evidence="1">Golgi apparatus membrane</location>
        <topology evidence="1">Single-pass type II membrane protein</topology>
    </subcellularLocation>
</comment>
<proteinExistence type="predicted"/>
<keyword evidence="2 8" id="KW-0812">Transmembrane</keyword>
<evidence type="ECO:0000256" key="1">
    <source>
        <dbReference type="ARBA" id="ARBA00004323"/>
    </source>
</evidence>
<reference evidence="9" key="1">
    <citation type="journal article" date="2015" name="Nature">
        <title>Complex archaea that bridge the gap between prokaryotes and eukaryotes.</title>
        <authorList>
            <person name="Spang A."/>
            <person name="Saw J.H."/>
            <person name="Jorgensen S.L."/>
            <person name="Zaremba-Niedzwiedzka K."/>
            <person name="Martijn J."/>
            <person name="Lind A.E."/>
            <person name="van Eijk R."/>
            <person name="Schleper C."/>
            <person name="Guy L."/>
            <person name="Ettema T.J."/>
        </authorList>
    </citation>
    <scope>NUCLEOTIDE SEQUENCE</scope>
</reference>
<evidence type="ECO:0000313" key="9">
    <source>
        <dbReference type="EMBL" id="KKN00647.1"/>
    </source>
</evidence>
<comment type="caution">
    <text evidence="9">The sequence shown here is derived from an EMBL/GenBank/DDBJ whole genome shotgun (WGS) entry which is preliminary data.</text>
</comment>
<dbReference type="SUPFAM" id="SSF51445">
    <property type="entry name" value="(Trans)glycosidases"/>
    <property type="match status" value="1"/>
</dbReference>
<dbReference type="Gene3D" id="3.20.20.80">
    <property type="entry name" value="Glycosidases"/>
    <property type="match status" value="1"/>
</dbReference>
<evidence type="ECO:0000256" key="5">
    <source>
        <dbReference type="ARBA" id="ARBA00022989"/>
    </source>
</evidence>
<sequence>MRERKRSSKIKEKHLLKDTSEVKGHFHMDWGRQGTVIFAYVAVLLGYFGIVANIILINNIGLWIPFPEMDPTILIWTYKVYPQTYYLPILLLFLISFLLCSFYVTAESIAGSQQRGLHIFYYSWYGNLKVDGQWAHWDHQVLPYGDQPIVGRKGYPGGDDIGANFYPELGTYSANDEAIMDTHLAMMKQAGVSVIILSWWGDSDFGTSSVPIFMDKAAKIGLKVNFHIEPIYHSAAEFLQVVKQLDQRFGQHPALYHYQGKPLYYVYDSYKMPISEWQKVLLPKGELTVRGKTYDANFIGLWVDKGEESFFLNSGMDGFYTYFAVDGFVYGSTTKNWPYLAKWAKQHNKLFIPSVGPGYADDRIRPWNKKNFRAREAGKYYDAMFKKAIAVAPTFIGVTSFNEWHEGTQIEPAIEKQVGDYKYLDYSPLAADYYLKRTHYWSERFQLSLNIRSVKD</sequence>
<dbReference type="CDD" id="cd11574">
    <property type="entry name" value="GH99"/>
    <property type="match status" value="1"/>
</dbReference>
<keyword evidence="3" id="KW-0378">Hydrolase</keyword>
<dbReference type="GO" id="GO:0004559">
    <property type="term" value="F:alpha-mannosidase activity"/>
    <property type="evidence" value="ECO:0007669"/>
    <property type="project" value="TreeGrafter"/>
</dbReference>
<dbReference type="AlphaFoldDB" id="A0A0F9MMN8"/>
<organism evidence="9">
    <name type="scientific">marine sediment metagenome</name>
    <dbReference type="NCBI Taxonomy" id="412755"/>
    <lineage>
        <taxon>unclassified sequences</taxon>
        <taxon>metagenomes</taxon>
        <taxon>ecological metagenomes</taxon>
    </lineage>
</organism>
<keyword evidence="7 8" id="KW-0472">Membrane</keyword>
<keyword evidence="5 8" id="KW-1133">Transmembrane helix</keyword>
<dbReference type="InterPro" id="IPR017853">
    <property type="entry name" value="GH"/>
</dbReference>
<dbReference type="PANTHER" id="PTHR13572:SF4">
    <property type="entry name" value="RE57134P"/>
    <property type="match status" value="1"/>
</dbReference>
<evidence type="ECO:0000256" key="6">
    <source>
        <dbReference type="ARBA" id="ARBA00023034"/>
    </source>
</evidence>
<protein>
    <submittedName>
        <fullName evidence="9">Uncharacterized protein</fullName>
    </submittedName>
</protein>
<feature type="transmembrane region" description="Helical" evidence="8">
    <location>
        <begin position="85"/>
        <end position="106"/>
    </location>
</feature>
<evidence type="ECO:0000256" key="2">
    <source>
        <dbReference type="ARBA" id="ARBA00022692"/>
    </source>
</evidence>
<dbReference type="PANTHER" id="PTHR13572">
    <property type="entry name" value="ENDO-ALPHA-1,2-MANNOSIDASE"/>
    <property type="match status" value="1"/>
</dbReference>
<dbReference type="InterPro" id="IPR026071">
    <property type="entry name" value="Glyco_Hydrolase_99"/>
</dbReference>
<dbReference type="GO" id="GO:0000139">
    <property type="term" value="C:Golgi membrane"/>
    <property type="evidence" value="ECO:0007669"/>
    <property type="project" value="UniProtKB-SubCell"/>
</dbReference>
<evidence type="ECO:0000256" key="4">
    <source>
        <dbReference type="ARBA" id="ARBA00022968"/>
    </source>
</evidence>
<name>A0A0F9MMN8_9ZZZZ</name>
<accession>A0A0F9MMN8</accession>
<evidence type="ECO:0000256" key="3">
    <source>
        <dbReference type="ARBA" id="ARBA00022801"/>
    </source>
</evidence>
<dbReference type="Pfam" id="PF16317">
    <property type="entry name" value="Glyco_hydro_99"/>
    <property type="match status" value="1"/>
</dbReference>
<evidence type="ECO:0000256" key="7">
    <source>
        <dbReference type="ARBA" id="ARBA00023136"/>
    </source>
</evidence>
<evidence type="ECO:0000256" key="8">
    <source>
        <dbReference type="SAM" id="Phobius"/>
    </source>
</evidence>
<keyword evidence="6" id="KW-0333">Golgi apparatus</keyword>
<feature type="transmembrane region" description="Helical" evidence="8">
    <location>
        <begin position="37"/>
        <end position="65"/>
    </location>
</feature>
<gene>
    <name evidence="9" type="ORF">LCGC14_1135750</name>
</gene>
<dbReference type="EMBL" id="LAZR01005352">
    <property type="protein sequence ID" value="KKN00647.1"/>
    <property type="molecule type" value="Genomic_DNA"/>
</dbReference>